<protein>
    <submittedName>
        <fullName evidence="12">Insulinase family protein</fullName>
    </submittedName>
</protein>
<dbReference type="RefSeq" id="WP_305944496.1">
    <property type="nucleotide sequence ID" value="NZ_JAUZVY010000002.1"/>
</dbReference>
<comment type="caution">
    <text evidence="12">The sequence shown here is derived from an EMBL/GenBank/DDBJ whole genome shotgun (WGS) entry which is preliminary data.</text>
</comment>
<dbReference type="Gene3D" id="3.30.830.10">
    <property type="entry name" value="Metalloenzyme, LuxS/M16 peptidase-like"/>
    <property type="match status" value="4"/>
</dbReference>
<evidence type="ECO:0000256" key="1">
    <source>
        <dbReference type="ARBA" id="ARBA00001947"/>
    </source>
</evidence>
<keyword evidence="5" id="KW-0378">Hydrolase</keyword>
<evidence type="ECO:0000259" key="11">
    <source>
        <dbReference type="Pfam" id="PF05193"/>
    </source>
</evidence>
<feature type="domain" description="Peptidase M16 C-terminal" evidence="11">
    <location>
        <begin position="695"/>
        <end position="867"/>
    </location>
</feature>
<keyword evidence="7" id="KW-0482">Metalloprotease</keyword>
<dbReference type="Pfam" id="PF00675">
    <property type="entry name" value="Peptidase_M16"/>
    <property type="match status" value="1"/>
</dbReference>
<dbReference type="InterPro" id="IPR007863">
    <property type="entry name" value="Peptidase_M16_C"/>
</dbReference>
<keyword evidence="3" id="KW-0645">Protease</keyword>
<dbReference type="Pfam" id="PF05193">
    <property type="entry name" value="Peptidase_M16_C"/>
    <property type="match status" value="2"/>
</dbReference>
<evidence type="ECO:0000256" key="9">
    <source>
        <dbReference type="SAM" id="MobiDB-lite"/>
    </source>
</evidence>
<dbReference type="InterPro" id="IPR001431">
    <property type="entry name" value="Pept_M16_Zn_BS"/>
</dbReference>
<dbReference type="InterPro" id="IPR011765">
    <property type="entry name" value="Pept_M16_N"/>
</dbReference>
<proteinExistence type="inferred from homology"/>
<feature type="domain" description="Peptidase M16 N-terminal" evidence="10">
    <location>
        <begin position="71"/>
        <end position="210"/>
    </location>
</feature>
<evidence type="ECO:0000313" key="12">
    <source>
        <dbReference type="EMBL" id="MDP4528349.1"/>
    </source>
</evidence>
<name>A0ABT9GN10_9GAMM</name>
<keyword evidence="4" id="KW-0479">Metal-binding</keyword>
<accession>A0ABT9GN10</accession>
<dbReference type="Proteomes" id="UP001236258">
    <property type="component" value="Unassembled WGS sequence"/>
</dbReference>
<dbReference type="InterPro" id="IPR050626">
    <property type="entry name" value="Peptidase_M16"/>
</dbReference>
<dbReference type="PROSITE" id="PS00143">
    <property type="entry name" value="INSULINASE"/>
    <property type="match status" value="1"/>
</dbReference>
<evidence type="ECO:0000256" key="5">
    <source>
        <dbReference type="ARBA" id="ARBA00022801"/>
    </source>
</evidence>
<organism evidence="12 13">
    <name type="scientific">Alkalimonas delamerensis</name>
    <dbReference type="NCBI Taxonomy" id="265981"/>
    <lineage>
        <taxon>Bacteria</taxon>
        <taxon>Pseudomonadati</taxon>
        <taxon>Pseudomonadota</taxon>
        <taxon>Gammaproteobacteria</taxon>
        <taxon>Alkalimonas</taxon>
    </lineage>
</organism>
<feature type="domain" description="Peptidase M16 C-terminal" evidence="11">
    <location>
        <begin position="229"/>
        <end position="403"/>
    </location>
</feature>
<evidence type="ECO:0000313" key="13">
    <source>
        <dbReference type="Proteomes" id="UP001236258"/>
    </source>
</evidence>
<keyword evidence="6" id="KW-0862">Zinc</keyword>
<evidence type="ECO:0000256" key="6">
    <source>
        <dbReference type="ARBA" id="ARBA00022833"/>
    </source>
</evidence>
<evidence type="ECO:0000259" key="10">
    <source>
        <dbReference type="Pfam" id="PF00675"/>
    </source>
</evidence>
<comment type="similarity">
    <text evidence="2 8">Belongs to the peptidase M16 family.</text>
</comment>
<feature type="compositionally biased region" description="Polar residues" evidence="9">
    <location>
        <begin position="750"/>
        <end position="764"/>
    </location>
</feature>
<evidence type="ECO:0000256" key="4">
    <source>
        <dbReference type="ARBA" id="ARBA00022723"/>
    </source>
</evidence>
<reference evidence="12 13" key="1">
    <citation type="submission" date="2023-08" db="EMBL/GenBank/DDBJ databases">
        <authorList>
            <person name="Joshi A."/>
            <person name="Thite S."/>
        </authorList>
    </citation>
    <scope>NUCLEOTIDE SEQUENCE [LARGE SCALE GENOMIC DNA]</scope>
    <source>
        <strain evidence="12 13">1E1</strain>
    </source>
</reference>
<evidence type="ECO:0000256" key="2">
    <source>
        <dbReference type="ARBA" id="ARBA00007261"/>
    </source>
</evidence>
<evidence type="ECO:0000256" key="8">
    <source>
        <dbReference type="RuleBase" id="RU004447"/>
    </source>
</evidence>
<comment type="cofactor">
    <cofactor evidence="1">
        <name>Zn(2+)</name>
        <dbReference type="ChEBI" id="CHEBI:29105"/>
    </cofactor>
</comment>
<feature type="region of interest" description="Disordered" evidence="9">
    <location>
        <begin position="744"/>
        <end position="764"/>
    </location>
</feature>
<gene>
    <name evidence="12" type="ORF">Q3O59_04800</name>
</gene>
<sequence length="937" mass="106453">MLAKRSVVFFHPRRWLLAAKVGFGLVLAALLLTACAITTDDAAHPLYDANTVVRLPATQHRPEIIILPERNSQYSNQARVMLLVGAGALQEDDDQLGLAHFVEHMAFRGTEKFPEKRMQEHMRELGIQLGRHSNAYTTFDHTAYWLDLQDLSRGQLGSALTILAQWAYHIEFAPAAVQEEIAVIVEEWRLRQQEQDRIEPRLMEALFRGSRQLERLSILGDRASIEATTPEKLKTFYQQWYHPANMAVVVSGDVDADETLAFIKQNFTRPELASEPLLPEQFDIQPQAIPDVISLSDAYTPIAVLSRFWFYPITPFTPSTERQGFALEFALGVLRKRLESRQLDSDGVVLAFNVQRSRQSANVRALNMAVIMTEPNYALAYEMLEHELQRLLALGITESEWQTELSNWQSWLQDFQDSPSRLAGMAKDFWLYQDPILNQRSHQQRRLALLETITPEEAIQILAQVTSDRDVTVALYPDGTEAPSAEQLSSAQQLAQQLPFAPLHQRAEPQWQPIAPSGGIVSEHHHPDGIIEWQLTNGMTAYYRFSDAVPNRAFARLVARHGTNQVPDAQVAAARLAADLIRDGGQAGLNSAELRQWRQSLDIAHDFSIDFEDRSFFLAAPVSNIEQGLMDLHHRLLHHSIDEELWRFSQGRELQLWQQFRQHPHLPWHESQSKALWQNDIRYRNLTAAEIEATTMEQLQAFYQQWVQGNQGYQLALVGDLTAEQAYALVERYFASLPKASLQGEGRFSPQPQQASQHRISGSGDQHARISLRYYLDKAQLPSSSSQASAALLTRWLDEQLFDRIRTDSGLTYSIRAQLGGYSPVHQQVVLHISLQTDPDKVDTAIAAVQQLLAAASKQAPSERQVEIWHQSLADERMQARQRPNWLANRIGYSAVMEELPWERIAPLEQTATAESLQQLLVEIVQQGHLVEMVWLP</sequence>
<dbReference type="PANTHER" id="PTHR43690:SF17">
    <property type="entry name" value="PROTEIN YHJJ"/>
    <property type="match status" value="1"/>
</dbReference>
<dbReference type="EMBL" id="JAUZVY010000002">
    <property type="protein sequence ID" value="MDP4528349.1"/>
    <property type="molecule type" value="Genomic_DNA"/>
</dbReference>
<dbReference type="PANTHER" id="PTHR43690">
    <property type="entry name" value="NARDILYSIN"/>
    <property type="match status" value="1"/>
</dbReference>
<dbReference type="InterPro" id="IPR011249">
    <property type="entry name" value="Metalloenz_LuxS/M16"/>
</dbReference>
<dbReference type="SUPFAM" id="SSF63411">
    <property type="entry name" value="LuxS/MPP-like metallohydrolase"/>
    <property type="match status" value="4"/>
</dbReference>
<evidence type="ECO:0000256" key="7">
    <source>
        <dbReference type="ARBA" id="ARBA00023049"/>
    </source>
</evidence>
<dbReference type="PROSITE" id="PS51257">
    <property type="entry name" value="PROKAR_LIPOPROTEIN"/>
    <property type="match status" value="1"/>
</dbReference>
<keyword evidence="13" id="KW-1185">Reference proteome</keyword>
<evidence type="ECO:0000256" key="3">
    <source>
        <dbReference type="ARBA" id="ARBA00022670"/>
    </source>
</evidence>